<dbReference type="EMBL" id="JAOWKX010000003">
    <property type="protein sequence ID" value="MCV2884601.1"/>
    <property type="molecule type" value="Genomic_DNA"/>
</dbReference>
<name>A0ABT3A7D9_9ALTE</name>
<proteinExistence type="predicted"/>
<comment type="caution">
    <text evidence="1">The sequence shown here is derived from an EMBL/GenBank/DDBJ whole genome shotgun (WGS) entry which is preliminary data.</text>
</comment>
<gene>
    <name evidence="1" type="ORF">OE749_07830</name>
</gene>
<organism evidence="1 2">
    <name type="scientific">Fluctibacter corallii</name>
    <dbReference type="NCBI Taxonomy" id="2984329"/>
    <lineage>
        <taxon>Bacteria</taxon>
        <taxon>Pseudomonadati</taxon>
        <taxon>Pseudomonadota</taxon>
        <taxon>Gammaproteobacteria</taxon>
        <taxon>Alteromonadales</taxon>
        <taxon>Alteromonadaceae</taxon>
        <taxon>Fluctibacter</taxon>
    </lineage>
</organism>
<dbReference type="RefSeq" id="WP_263711881.1">
    <property type="nucleotide sequence ID" value="NZ_JAOWKX010000003.1"/>
</dbReference>
<keyword evidence="2" id="KW-1185">Reference proteome</keyword>
<evidence type="ECO:0000313" key="2">
    <source>
        <dbReference type="Proteomes" id="UP001652504"/>
    </source>
</evidence>
<dbReference type="InterPro" id="IPR012348">
    <property type="entry name" value="RNR-like"/>
</dbReference>
<dbReference type="Pfam" id="PF11583">
    <property type="entry name" value="AurF"/>
    <property type="match status" value="1"/>
</dbReference>
<evidence type="ECO:0000313" key="1">
    <source>
        <dbReference type="EMBL" id="MCV2884601.1"/>
    </source>
</evidence>
<dbReference type="Gene3D" id="1.10.620.20">
    <property type="entry name" value="Ribonucleotide Reductase, subunit A"/>
    <property type="match status" value="1"/>
</dbReference>
<accession>A0ABT3A7D9</accession>
<sequence length="312" mass="35231">MNSQHHHHEDHNQVLEVLSNLEKLWNTRAMVHNGDVNQKIAFDASKPDFKENLLPFCNHDSWKQADPALKAAVLSYGWIIYNQKTINIESKLITPVCDLLIEGAYPGSQSPIIQNVISQALVDEAFHTLLSVQGINIVYRERQIQRVSMPQFELINQLHRLLDNCQTSDEQKLIRLAVATASETLITDYLSDLANDREIQPLCYESVAAHAADEWSHASVFSYTMAEIYHSLSEKHQRFYLNALPAAIASFGDSEWDVWAQVLEQIGFPNYKQMLLESKEETDSGIEVDLKGVSKLLGSLGIDESEVNQIAA</sequence>
<protein>
    <submittedName>
        <fullName evidence="1">Diiron oxygenase</fullName>
    </submittedName>
</protein>
<dbReference type="InterPro" id="IPR025859">
    <property type="entry name" value="AurF/CmlI"/>
</dbReference>
<reference evidence="1 2" key="1">
    <citation type="submission" date="2022-10" db="EMBL/GenBank/DDBJ databases">
        <title>Aestuariibacter sp. AA17 isolated from Montipora capitata coral fragment.</title>
        <authorList>
            <person name="Emsley S.A."/>
            <person name="Pfannmuller K.M."/>
            <person name="Loughran R.M."/>
            <person name="Shlafstein M."/>
            <person name="Papke E."/>
            <person name="Saw J.H."/>
            <person name="Ushijima B."/>
            <person name="Videau P."/>
        </authorList>
    </citation>
    <scope>NUCLEOTIDE SEQUENCE [LARGE SCALE GENOMIC DNA]</scope>
    <source>
        <strain evidence="1 2">AA17</strain>
    </source>
</reference>
<dbReference type="Proteomes" id="UP001652504">
    <property type="component" value="Unassembled WGS sequence"/>
</dbReference>